<evidence type="ECO:0000313" key="5">
    <source>
        <dbReference type="Proteomes" id="UP000652761"/>
    </source>
</evidence>
<accession>A0A843V843</accession>
<dbReference type="GO" id="GO:0080043">
    <property type="term" value="F:quercetin 3-O-glucosyltransferase activity"/>
    <property type="evidence" value="ECO:0007669"/>
    <property type="project" value="TreeGrafter"/>
</dbReference>
<gene>
    <name evidence="4" type="ORF">Taro_023380</name>
</gene>
<dbReference type="AlphaFoldDB" id="A0A843V843"/>
<name>A0A843V843_COLES</name>
<dbReference type="Gene3D" id="3.40.50.2000">
    <property type="entry name" value="Glycogen Phosphorylase B"/>
    <property type="match status" value="2"/>
</dbReference>
<dbReference type="FunFam" id="3.40.50.2000:FF:000019">
    <property type="entry name" value="Glycosyltransferase"/>
    <property type="match status" value="1"/>
</dbReference>
<dbReference type="GO" id="GO:0080044">
    <property type="term" value="F:quercetin 7-O-glucosyltransferase activity"/>
    <property type="evidence" value="ECO:0007669"/>
    <property type="project" value="TreeGrafter"/>
</dbReference>
<dbReference type="Pfam" id="PF00201">
    <property type="entry name" value="UDPGT"/>
    <property type="match status" value="1"/>
</dbReference>
<evidence type="ECO:0000256" key="1">
    <source>
        <dbReference type="ARBA" id="ARBA00009995"/>
    </source>
</evidence>
<comment type="caution">
    <text evidence="4">The sequence shown here is derived from an EMBL/GenBank/DDBJ whole genome shotgun (WGS) entry which is preliminary data.</text>
</comment>
<evidence type="ECO:0000256" key="3">
    <source>
        <dbReference type="SAM" id="MobiDB-lite"/>
    </source>
</evidence>
<protein>
    <recommendedName>
        <fullName evidence="6">Glycosyltransferase</fullName>
    </recommendedName>
</protein>
<dbReference type="CDD" id="cd03784">
    <property type="entry name" value="GT1_Gtf-like"/>
    <property type="match status" value="1"/>
</dbReference>
<keyword evidence="5" id="KW-1185">Reference proteome</keyword>
<dbReference type="OrthoDB" id="5835829at2759"/>
<feature type="region of interest" description="Disordered" evidence="3">
    <location>
        <begin position="603"/>
        <end position="633"/>
    </location>
</feature>
<dbReference type="PANTHER" id="PTHR11926">
    <property type="entry name" value="GLUCOSYL/GLUCURONOSYL TRANSFERASES"/>
    <property type="match status" value="1"/>
</dbReference>
<evidence type="ECO:0008006" key="6">
    <source>
        <dbReference type="Google" id="ProtNLM"/>
    </source>
</evidence>
<dbReference type="EMBL" id="NMUH01001271">
    <property type="protein sequence ID" value="MQL90767.1"/>
    <property type="molecule type" value="Genomic_DNA"/>
</dbReference>
<sequence>MQDRSRSSNDRLHFLVRKSSVTFKENPNTFESLERYQLQAAASIELVPVGPALPSAYTDSIDEGDTAFGSDLLEQDAKDRYTKWLDAQPDHSVPVHAAGAAAGGDLSGPRAIEESGRPYLWVAWGHREGVAEGSGGRGMVVEWCSQLEGEPRPQPQLQSPHFLVVSFPAQGHVNPTLQLAKRLARLGARVTFSTTVPTHRRISPPAPPSDTPPSPPLLLRYAPYSIGEYDDGRAFATIDQKHYLHLLKTVGSLTLAEVARDLAAEGLPVTCIVYNFLVPWAADVARELGVPSVLYWIQPATVFAIYYHYFHGYADLIVSHREEPFLSVDLPGLPPFRIRDLPSIFLSKSPEDVLFFPLIEELFRSLDRQICEGKASKLKILVNTFEALERDLDQLRPADRLEFVPIGPTLPSAYTDGIDAKDTAFGSDLFDQESKEHYAGWLDAQPDRSVVYISFGSYAVLSPQQREEITRALEEIRRPYLWVARGLREGVADGGDGRGMVVDWCSQLEVLSHPAVGCFVTHCGWNSTLESLACGVPTVGLPQWTDQATNSRLAEAAWGTGVRAEAGAEGLLEAAELRRCLDLVMGDSEEGVQLRRNAASWKEKAREAVRQGGSSDRNLRAFVNGDPTVNEST</sequence>
<evidence type="ECO:0000313" key="4">
    <source>
        <dbReference type="EMBL" id="MQL90767.1"/>
    </source>
</evidence>
<dbReference type="InterPro" id="IPR035595">
    <property type="entry name" value="UDP_glycos_trans_CS"/>
</dbReference>
<dbReference type="Proteomes" id="UP000652761">
    <property type="component" value="Unassembled WGS sequence"/>
</dbReference>
<dbReference type="InterPro" id="IPR002213">
    <property type="entry name" value="UDP_glucos_trans"/>
</dbReference>
<dbReference type="SUPFAM" id="SSF53756">
    <property type="entry name" value="UDP-Glycosyltransferase/glycogen phosphorylase"/>
    <property type="match status" value="2"/>
</dbReference>
<dbReference type="PANTHER" id="PTHR11926:SF1534">
    <property type="entry name" value="GLYCOSYLTRANSFERASE"/>
    <property type="match status" value="1"/>
</dbReference>
<keyword evidence="2" id="KW-0808">Transferase</keyword>
<organism evidence="4 5">
    <name type="scientific">Colocasia esculenta</name>
    <name type="common">Wild taro</name>
    <name type="synonym">Arum esculentum</name>
    <dbReference type="NCBI Taxonomy" id="4460"/>
    <lineage>
        <taxon>Eukaryota</taxon>
        <taxon>Viridiplantae</taxon>
        <taxon>Streptophyta</taxon>
        <taxon>Embryophyta</taxon>
        <taxon>Tracheophyta</taxon>
        <taxon>Spermatophyta</taxon>
        <taxon>Magnoliopsida</taxon>
        <taxon>Liliopsida</taxon>
        <taxon>Araceae</taxon>
        <taxon>Aroideae</taxon>
        <taxon>Colocasieae</taxon>
        <taxon>Colocasia</taxon>
    </lineage>
</organism>
<evidence type="ECO:0000256" key="2">
    <source>
        <dbReference type="ARBA" id="ARBA00022679"/>
    </source>
</evidence>
<reference evidence="4" key="1">
    <citation type="submission" date="2017-07" db="EMBL/GenBank/DDBJ databases">
        <title>Taro Niue Genome Assembly and Annotation.</title>
        <authorList>
            <person name="Atibalentja N."/>
            <person name="Keating K."/>
            <person name="Fields C.J."/>
        </authorList>
    </citation>
    <scope>NUCLEOTIDE SEQUENCE</scope>
    <source>
        <strain evidence="4">Niue_2</strain>
        <tissue evidence="4">Leaf</tissue>
    </source>
</reference>
<comment type="similarity">
    <text evidence="1">Belongs to the UDP-glycosyltransferase family.</text>
</comment>
<proteinExistence type="inferred from homology"/>
<dbReference type="PROSITE" id="PS00375">
    <property type="entry name" value="UDPGT"/>
    <property type="match status" value="1"/>
</dbReference>